<evidence type="ECO:0000256" key="9">
    <source>
        <dbReference type="ARBA" id="ARBA00050776"/>
    </source>
</evidence>
<dbReference type="GO" id="GO:0030170">
    <property type="term" value="F:pyridoxal phosphate binding"/>
    <property type="evidence" value="ECO:0007669"/>
    <property type="project" value="UniProtKB-UniRule"/>
</dbReference>
<feature type="binding site" evidence="10">
    <location>
        <begin position="72"/>
        <end position="73"/>
    </location>
    <ligand>
        <name>pyridoxal 5'-phosphate</name>
        <dbReference type="ChEBI" id="CHEBI:597326"/>
    </ligand>
</feature>
<dbReference type="GO" id="GO:0044571">
    <property type="term" value="P:[2Fe-2S] cluster assembly"/>
    <property type="evidence" value="ECO:0007669"/>
    <property type="project" value="UniProtKB-UniRule"/>
</dbReference>
<dbReference type="GO" id="GO:0051537">
    <property type="term" value="F:2 iron, 2 sulfur cluster binding"/>
    <property type="evidence" value="ECO:0007669"/>
    <property type="project" value="UniProtKB-UniRule"/>
</dbReference>
<keyword evidence="3 10" id="KW-0963">Cytoplasm</keyword>
<evidence type="ECO:0000256" key="10">
    <source>
        <dbReference type="HAMAP-Rule" id="MF_00331"/>
    </source>
</evidence>
<evidence type="ECO:0000256" key="5">
    <source>
        <dbReference type="ARBA" id="ARBA00022723"/>
    </source>
</evidence>
<dbReference type="InterPro" id="IPR015422">
    <property type="entry name" value="PyrdxlP-dep_Trfase_small"/>
</dbReference>
<keyword evidence="14" id="KW-1185">Reference proteome</keyword>
<reference evidence="13 14" key="1">
    <citation type="submission" date="2019-03" db="EMBL/GenBank/DDBJ databases">
        <title>Genomic Encyclopedia of Type Strains, Phase IV (KMG-IV): sequencing the most valuable type-strain genomes for metagenomic binning, comparative biology and taxonomic classification.</title>
        <authorList>
            <person name="Goeker M."/>
        </authorList>
    </citation>
    <scope>NUCLEOTIDE SEQUENCE [LARGE SCALE GENOMIC DNA]</scope>
    <source>
        <strain evidence="13 14">DSM 25964</strain>
    </source>
</reference>
<dbReference type="PANTHER" id="PTHR11601">
    <property type="entry name" value="CYSTEINE DESULFURYLASE FAMILY MEMBER"/>
    <property type="match status" value="1"/>
</dbReference>
<accession>A0A4R8LZV0</accession>
<dbReference type="InterPro" id="IPR000192">
    <property type="entry name" value="Aminotrans_V_dom"/>
</dbReference>
<keyword evidence="5 10" id="KW-0479">Metal-binding</keyword>
<keyword evidence="4 10" id="KW-0808">Transferase</keyword>
<dbReference type="GO" id="GO:0046872">
    <property type="term" value="F:metal ion binding"/>
    <property type="evidence" value="ECO:0007669"/>
    <property type="project" value="UniProtKB-KW"/>
</dbReference>
<dbReference type="Gene3D" id="1.10.260.50">
    <property type="match status" value="1"/>
</dbReference>
<dbReference type="SUPFAM" id="SSF53383">
    <property type="entry name" value="PLP-dependent transferases"/>
    <property type="match status" value="1"/>
</dbReference>
<dbReference type="InterPro" id="IPR010240">
    <property type="entry name" value="Cys_deSase_IscS"/>
</dbReference>
<feature type="binding site" evidence="10">
    <location>
        <position position="238"/>
    </location>
    <ligand>
        <name>pyridoxal 5'-phosphate</name>
        <dbReference type="ChEBI" id="CHEBI:597326"/>
    </ligand>
</feature>
<dbReference type="InterPro" id="IPR017772">
    <property type="entry name" value="Cys_deSase_NifS_bac/arc"/>
</dbReference>
<dbReference type="InterPro" id="IPR015421">
    <property type="entry name" value="PyrdxlP-dep_Trfase_major"/>
</dbReference>
<dbReference type="GO" id="GO:0031071">
    <property type="term" value="F:cysteine desulfurase activity"/>
    <property type="evidence" value="ECO:0007669"/>
    <property type="project" value="UniProtKB-UniRule"/>
</dbReference>
<dbReference type="PROSITE" id="PS00018">
    <property type="entry name" value="EF_HAND_1"/>
    <property type="match status" value="1"/>
</dbReference>
<dbReference type="Proteomes" id="UP000295066">
    <property type="component" value="Unassembled WGS sequence"/>
</dbReference>
<keyword evidence="7 10" id="KW-0408">Iron</keyword>
<dbReference type="HAMAP" id="MF_00331">
    <property type="entry name" value="Cys_desulf_IscS"/>
    <property type="match status" value="1"/>
</dbReference>
<dbReference type="EC" id="2.8.1.7" evidence="10"/>
<feature type="active site" description="Cysteine persulfide intermediate" evidence="10">
    <location>
        <position position="327"/>
    </location>
</feature>
<evidence type="ECO:0000256" key="3">
    <source>
        <dbReference type="ARBA" id="ARBA00022490"/>
    </source>
</evidence>
<feature type="binding site" description="via persulfide group" evidence="10">
    <location>
        <position position="327"/>
    </location>
    <ligand>
        <name>[2Fe-2S] cluster</name>
        <dbReference type="ChEBI" id="CHEBI:190135"/>
        <note>ligand shared with IscU</note>
    </ligand>
</feature>
<name>A0A4R8LZV0_9BACT</name>
<dbReference type="NCBIfam" id="TIGR03402">
    <property type="entry name" value="FeS_nifS"/>
    <property type="match status" value="1"/>
</dbReference>
<feature type="binding site" evidence="10">
    <location>
        <position position="180"/>
    </location>
    <ligand>
        <name>pyridoxal 5'-phosphate</name>
        <dbReference type="ChEBI" id="CHEBI:597326"/>
    </ligand>
</feature>
<gene>
    <name evidence="10" type="primary">iscS</name>
    <name evidence="13" type="ORF">C8D99_1288</name>
</gene>
<feature type="modified residue" description="N6-(pyridoxal phosphate)lysine" evidence="10">
    <location>
        <position position="203"/>
    </location>
</feature>
<evidence type="ECO:0000256" key="6">
    <source>
        <dbReference type="ARBA" id="ARBA00022898"/>
    </source>
</evidence>
<dbReference type="AlphaFoldDB" id="A0A4R8LZV0"/>
<evidence type="ECO:0000256" key="2">
    <source>
        <dbReference type="ARBA" id="ARBA00006490"/>
    </source>
</evidence>
<evidence type="ECO:0000256" key="4">
    <source>
        <dbReference type="ARBA" id="ARBA00022679"/>
    </source>
</evidence>
<dbReference type="GO" id="GO:1990221">
    <property type="term" value="C:L-cysteine desulfurase complex"/>
    <property type="evidence" value="ECO:0007669"/>
    <property type="project" value="UniProtKB-ARBA"/>
</dbReference>
<comment type="pathway">
    <text evidence="10">Cofactor biosynthesis; iron-sulfur cluster biosynthesis.</text>
</comment>
<dbReference type="Pfam" id="PF00266">
    <property type="entry name" value="Aminotran_5"/>
    <property type="match status" value="1"/>
</dbReference>
<evidence type="ECO:0000313" key="13">
    <source>
        <dbReference type="EMBL" id="TDY54237.1"/>
    </source>
</evidence>
<dbReference type="PROSITE" id="PS00595">
    <property type="entry name" value="AA_TRANSFER_CLASS_5"/>
    <property type="match status" value="1"/>
</dbReference>
<dbReference type="RefSeq" id="WP_133959086.1">
    <property type="nucleotide sequence ID" value="NZ_SORI01000028.1"/>
</dbReference>
<comment type="subcellular location">
    <subcellularLocation>
        <location evidence="10">Cytoplasm</location>
    </subcellularLocation>
</comment>
<evidence type="ECO:0000313" key="14">
    <source>
        <dbReference type="Proteomes" id="UP000295066"/>
    </source>
</evidence>
<feature type="binding site" evidence="10">
    <location>
        <position position="152"/>
    </location>
    <ligand>
        <name>pyridoxal 5'-phosphate</name>
        <dbReference type="ChEBI" id="CHEBI:597326"/>
    </ligand>
</feature>
<comment type="catalytic activity">
    <reaction evidence="9 10">
        <text>(sulfur carrier)-H + L-cysteine = (sulfur carrier)-SH + L-alanine</text>
        <dbReference type="Rhea" id="RHEA:43892"/>
        <dbReference type="Rhea" id="RHEA-COMP:14737"/>
        <dbReference type="Rhea" id="RHEA-COMP:14739"/>
        <dbReference type="ChEBI" id="CHEBI:29917"/>
        <dbReference type="ChEBI" id="CHEBI:35235"/>
        <dbReference type="ChEBI" id="CHEBI:57972"/>
        <dbReference type="ChEBI" id="CHEBI:64428"/>
        <dbReference type="EC" id="2.8.1.7"/>
    </reaction>
</comment>
<protein>
    <recommendedName>
        <fullName evidence="10">Cysteine desulfurase IscS</fullName>
        <ecNumber evidence="10">2.8.1.7</ecNumber>
    </recommendedName>
</protein>
<dbReference type="PIRSF" id="PIRSF005572">
    <property type="entry name" value="NifS"/>
    <property type="match status" value="1"/>
</dbReference>
<sequence>MSRQVYLDYAATTFTAPEVVSAMGPYFTESFGNPSSIYSFSERNRKAIDAARQKVADVLGASKEEIYFTSGGTEADNWALKGAAWRNRSKGNHVITTKIEHHAVLHTAQFLQENGFDVTFLDVDAEGRISLDELKKAVTDKTILVSVMFANNEIGTLQPVAEIGTFCREKGILFHTDAVQAVAHVPIDVKAMNIDLLSLSAHKFYGPKGVGALYIRKGVRIDNFMHGGGQERGRRATTENVAGIVGLGAAIELTSGRMDTAPARIGRLRDMLVEGVMKTIPHAKLNGAPSGERLPNNANFSFIGIEGETLLLDLDGAGIYGSTGSACSSGSLDPSHVLMAIGLSHEQAHGSLRLTLGEETTEEDIRYVLSTLPGIVKHRREMSPLWEDYLKSAEGGR</sequence>
<dbReference type="NCBIfam" id="NF002806">
    <property type="entry name" value="PRK02948.1"/>
    <property type="match status" value="1"/>
</dbReference>
<feature type="domain" description="Aminotransferase class V" evidence="12">
    <location>
        <begin position="5"/>
        <end position="367"/>
    </location>
</feature>
<dbReference type="FunFam" id="3.40.640.10:FF:000084">
    <property type="entry name" value="IscS-like cysteine desulfurase"/>
    <property type="match status" value="1"/>
</dbReference>
<dbReference type="InterPro" id="IPR015424">
    <property type="entry name" value="PyrdxlP-dep_Trfase"/>
</dbReference>
<evidence type="ECO:0000256" key="7">
    <source>
        <dbReference type="ARBA" id="ARBA00023004"/>
    </source>
</evidence>
<dbReference type="PANTHER" id="PTHR11601:SF34">
    <property type="entry name" value="CYSTEINE DESULFURASE"/>
    <property type="match status" value="1"/>
</dbReference>
<keyword evidence="8 10" id="KW-0411">Iron-sulfur</keyword>
<comment type="caution">
    <text evidence="13">The sequence shown here is derived from an EMBL/GenBank/DDBJ whole genome shotgun (WGS) entry which is preliminary data.</text>
</comment>
<dbReference type="UniPathway" id="UPA00266"/>
<comment type="subunit">
    <text evidence="10">Homodimer. Forms a heterotetramer with IscU, interacts with other sulfur acceptors.</text>
</comment>
<evidence type="ECO:0000259" key="12">
    <source>
        <dbReference type="Pfam" id="PF00266"/>
    </source>
</evidence>
<comment type="similarity">
    <text evidence="2 10">Belongs to the class-V pyridoxal-phosphate-dependent aminotransferase family. NifS/IscS subfamily.</text>
</comment>
<comment type="cofactor">
    <cofactor evidence="1 10 11">
        <name>pyridoxal 5'-phosphate</name>
        <dbReference type="ChEBI" id="CHEBI:597326"/>
    </cofactor>
</comment>
<dbReference type="InterPro" id="IPR018247">
    <property type="entry name" value="EF_Hand_1_Ca_BS"/>
</dbReference>
<comment type="function">
    <text evidence="10">Master enzyme that delivers sulfur to a number of partners involved in Fe-S cluster assembly, tRNA modification or cofactor biosynthesis. Catalyzes the removal of elemental sulfur atoms from cysteine to produce alanine. Functions as a sulfur delivery protein for Fe-S cluster synthesis onto IscU, an Fe-S scaffold assembly protein, as well as other S acceptor proteins.</text>
</comment>
<evidence type="ECO:0000256" key="1">
    <source>
        <dbReference type="ARBA" id="ARBA00001933"/>
    </source>
</evidence>
<evidence type="ECO:0000256" key="11">
    <source>
        <dbReference type="RuleBase" id="RU004504"/>
    </source>
</evidence>
<organism evidence="13 14">
    <name type="scientific">Aminivibrio pyruvatiphilus</name>
    <dbReference type="NCBI Taxonomy" id="1005740"/>
    <lineage>
        <taxon>Bacteria</taxon>
        <taxon>Thermotogati</taxon>
        <taxon>Synergistota</taxon>
        <taxon>Synergistia</taxon>
        <taxon>Synergistales</taxon>
        <taxon>Aminobacteriaceae</taxon>
        <taxon>Aminivibrio</taxon>
    </lineage>
</organism>
<feature type="binding site" evidence="10">
    <location>
        <begin position="200"/>
        <end position="202"/>
    </location>
    <ligand>
        <name>pyridoxal 5'-phosphate</name>
        <dbReference type="ChEBI" id="CHEBI:597326"/>
    </ligand>
</feature>
<dbReference type="Gene3D" id="3.90.1150.10">
    <property type="entry name" value="Aspartate Aminotransferase, domain 1"/>
    <property type="match status" value="1"/>
</dbReference>
<keyword evidence="6 10" id="KW-0663">Pyridoxal phosphate</keyword>
<evidence type="ECO:0000256" key="8">
    <source>
        <dbReference type="ARBA" id="ARBA00023014"/>
    </source>
</evidence>
<dbReference type="GO" id="GO:0006520">
    <property type="term" value="P:amino acid metabolic process"/>
    <property type="evidence" value="ECO:0007669"/>
    <property type="project" value="InterPro"/>
</dbReference>
<dbReference type="OrthoDB" id="9808002at2"/>
<dbReference type="InterPro" id="IPR016454">
    <property type="entry name" value="Cysteine_dSase"/>
</dbReference>
<dbReference type="InterPro" id="IPR020578">
    <property type="entry name" value="Aminotrans_V_PyrdxlP_BS"/>
</dbReference>
<dbReference type="EMBL" id="SORI01000028">
    <property type="protein sequence ID" value="TDY54237.1"/>
    <property type="molecule type" value="Genomic_DNA"/>
</dbReference>
<proteinExistence type="inferred from homology"/>
<dbReference type="Gene3D" id="3.40.640.10">
    <property type="entry name" value="Type I PLP-dependent aspartate aminotransferase-like (Major domain)"/>
    <property type="match status" value="1"/>
</dbReference>
<keyword evidence="10" id="KW-0001">2Fe-2S</keyword>